<dbReference type="PROSITE" id="PS50801">
    <property type="entry name" value="STAS"/>
    <property type="match status" value="1"/>
</dbReference>
<sequence length="732" mass="79044">MTKYKLNNNVRSSSEVTLTSYLSGSMERKDNVFLQLSPNESKCNVCPNSCYTDHSLSLDKSTKFGLNELKVENLERDVCLCEKFNGGCKVCPSPSPAPTLTINLEGAQKECLSCHGTSLYPNSNNSYPGPGYSEKNNWRRGLSKQAKSCCSKKTLLRRLPILSWLPSYSLRNGIADAIAGLTVGLTVIPQAIAYAGVAGLPPQYGLYSSFMACFVYTVFGSVKDSAIGPTAIAAILTRENLHGLGPEFAVLLAFLSGCVELVMGILQLGFLIDFISGPVSVGFTSAAAIIIATTQVKDILGLSFPGGKFLQVWSGIYEHIGETRLWDTVLGFSCIVVLLLLRKVKDIKISDSSDNTSEVAGIEETVGSSSKVRAGASQALWFLSTTRNILVVLLCSALAYYFDTKNQVPFVLTGTVKPGLPEFSLPPFSATVGNHTYTFMEMTSTLGSAIFVVPLLSILENIALAKVFSEGKRVDATQEMIALGVCNIVSSVVDSMPVSGALSRGAVNHASGVATPAGGVYTGVLVLLALQYFTPYFYYIPKASLAAVIIAAVVFMMELHVFKPIWRTKKMDIIPAVVTFATCLLARLELGIVAGIAVNLLFLLYASARPSVRVCRAVSSDGVPYILATVDRALSFPSAEFVRRALRKAPSDAPLVLDAHHVQAADFTAAKGIKSLIDDFHARGQTIIFYNVKPSIAHVFRGVRPREFLICSHRAELDRLLLNITRGTKQSW</sequence>
<feature type="transmembrane region" description="Helical" evidence="5">
    <location>
        <begin position="379"/>
        <end position="402"/>
    </location>
</feature>
<dbReference type="SUPFAM" id="SSF52091">
    <property type="entry name" value="SpoIIaa-like"/>
    <property type="match status" value="1"/>
</dbReference>
<evidence type="ECO:0000256" key="3">
    <source>
        <dbReference type="ARBA" id="ARBA00022989"/>
    </source>
</evidence>
<evidence type="ECO:0000313" key="8">
    <source>
        <dbReference type="Proteomes" id="UP000663880"/>
    </source>
</evidence>
<feature type="transmembrane region" description="Helical" evidence="5">
    <location>
        <begin position="177"/>
        <end position="197"/>
    </location>
</feature>
<dbReference type="Proteomes" id="UP000663880">
    <property type="component" value="Unassembled WGS sequence"/>
</dbReference>
<feature type="domain" description="STAS" evidence="6">
    <location>
        <begin position="626"/>
        <end position="701"/>
    </location>
</feature>
<feature type="transmembrane region" description="Helical" evidence="5">
    <location>
        <begin position="323"/>
        <end position="341"/>
    </location>
</feature>
<dbReference type="EMBL" id="CAJOBZ010000008">
    <property type="protein sequence ID" value="CAF4823429.1"/>
    <property type="molecule type" value="Genomic_DNA"/>
</dbReference>
<dbReference type="InterPro" id="IPR002645">
    <property type="entry name" value="STAS_dom"/>
</dbReference>
<dbReference type="InterPro" id="IPR011547">
    <property type="entry name" value="SLC26A/SulP_dom"/>
</dbReference>
<feature type="transmembrane region" description="Helical" evidence="5">
    <location>
        <begin position="248"/>
        <end position="268"/>
    </location>
</feature>
<comment type="caution">
    <text evidence="7">The sequence shown here is derived from an EMBL/GenBank/DDBJ whole genome shotgun (WGS) entry which is preliminary data.</text>
</comment>
<evidence type="ECO:0000256" key="5">
    <source>
        <dbReference type="SAM" id="Phobius"/>
    </source>
</evidence>
<dbReference type="PANTHER" id="PTHR11814">
    <property type="entry name" value="SULFATE TRANSPORTER"/>
    <property type="match status" value="1"/>
</dbReference>
<reference evidence="7" key="1">
    <citation type="submission" date="2021-02" db="EMBL/GenBank/DDBJ databases">
        <authorList>
            <person name="Steward A R."/>
        </authorList>
    </citation>
    <scope>NUCLEOTIDE SEQUENCE</scope>
</reference>
<evidence type="ECO:0000256" key="4">
    <source>
        <dbReference type="ARBA" id="ARBA00023136"/>
    </source>
</evidence>
<dbReference type="GO" id="GO:0016020">
    <property type="term" value="C:membrane"/>
    <property type="evidence" value="ECO:0007669"/>
    <property type="project" value="UniProtKB-SubCell"/>
</dbReference>
<feature type="transmembrane region" description="Helical" evidence="5">
    <location>
        <begin position="573"/>
        <end position="606"/>
    </location>
</feature>
<proteinExistence type="predicted"/>
<dbReference type="InterPro" id="IPR018045">
    <property type="entry name" value="S04_transporter_CS"/>
</dbReference>
<evidence type="ECO:0000313" key="7">
    <source>
        <dbReference type="EMBL" id="CAF4823429.1"/>
    </source>
</evidence>
<evidence type="ECO:0000256" key="2">
    <source>
        <dbReference type="ARBA" id="ARBA00022692"/>
    </source>
</evidence>
<comment type="subcellular location">
    <subcellularLocation>
        <location evidence="1">Membrane</location>
        <topology evidence="1">Multi-pass membrane protein</topology>
    </subcellularLocation>
</comment>
<keyword evidence="2 5" id="KW-0812">Transmembrane</keyword>
<organism evidence="7 8">
    <name type="scientific">Pieris macdunnoughi</name>
    <dbReference type="NCBI Taxonomy" id="345717"/>
    <lineage>
        <taxon>Eukaryota</taxon>
        <taxon>Metazoa</taxon>
        <taxon>Ecdysozoa</taxon>
        <taxon>Arthropoda</taxon>
        <taxon>Hexapoda</taxon>
        <taxon>Insecta</taxon>
        <taxon>Pterygota</taxon>
        <taxon>Neoptera</taxon>
        <taxon>Endopterygota</taxon>
        <taxon>Lepidoptera</taxon>
        <taxon>Glossata</taxon>
        <taxon>Ditrysia</taxon>
        <taxon>Papilionoidea</taxon>
        <taxon>Pieridae</taxon>
        <taxon>Pierinae</taxon>
        <taxon>Pieris</taxon>
    </lineage>
</organism>
<dbReference type="AlphaFoldDB" id="A0A821QCS0"/>
<feature type="transmembrane region" description="Helical" evidence="5">
    <location>
        <begin position="209"/>
        <end position="236"/>
    </location>
</feature>
<dbReference type="PROSITE" id="PS01130">
    <property type="entry name" value="SLC26A"/>
    <property type="match status" value="1"/>
</dbReference>
<keyword evidence="8" id="KW-1185">Reference proteome</keyword>
<evidence type="ECO:0000256" key="1">
    <source>
        <dbReference type="ARBA" id="ARBA00004141"/>
    </source>
</evidence>
<accession>A0A821QCS0</accession>
<dbReference type="Pfam" id="PF01740">
    <property type="entry name" value="STAS"/>
    <property type="match status" value="1"/>
</dbReference>
<feature type="transmembrane region" description="Helical" evidence="5">
    <location>
        <begin position="446"/>
        <end position="464"/>
    </location>
</feature>
<dbReference type="GO" id="GO:0008271">
    <property type="term" value="F:secondary active sulfate transmembrane transporter activity"/>
    <property type="evidence" value="ECO:0007669"/>
    <property type="project" value="InterPro"/>
</dbReference>
<dbReference type="Gene3D" id="3.30.750.24">
    <property type="entry name" value="STAS domain"/>
    <property type="match status" value="1"/>
</dbReference>
<dbReference type="OrthoDB" id="288203at2759"/>
<dbReference type="InterPro" id="IPR001902">
    <property type="entry name" value="SLC26A/SulP_fam"/>
</dbReference>
<keyword evidence="3 5" id="KW-1133">Transmembrane helix</keyword>
<feature type="transmembrane region" description="Helical" evidence="5">
    <location>
        <begin position="513"/>
        <end position="533"/>
    </location>
</feature>
<name>A0A821QCS0_9NEOP</name>
<feature type="transmembrane region" description="Helical" evidence="5">
    <location>
        <begin position="539"/>
        <end position="561"/>
    </location>
</feature>
<protein>
    <recommendedName>
        <fullName evidence="6">STAS domain-containing protein</fullName>
    </recommendedName>
</protein>
<gene>
    <name evidence="7" type="ORF">PMACD_LOCUS4759</name>
</gene>
<keyword evidence="4 5" id="KW-0472">Membrane</keyword>
<dbReference type="InterPro" id="IPR036513">
    <property type="entry name" value="STAS_dom_sf"/>
</dbReference>
<dbReference type="CDD" id="cd07042">
    <property type="entry name" value="STAS_SulP_like_sulfate_transporter"/>
    <property type="match status" value="1"/>
</dbReference>
<evidence type="ECO:0000259" key="6">
    <source>
        <dbReference type="PROSITE" id="PS50801"/>
    </source>
</evidence>
<dbReference type="Pfam" id="PF00916">
    <property type="entry name" value="Sulfate_transp"/>
    <property type="match status" value="1"/>
</dbReference>